<evidence type="ECO:0000256" key="2">
    <source>
        <dbReference type="ARBA" id="ARBA00022771"/>
    </source>
</evidence>
<dbReference type="InterPro" id="IPR017907">
    <property type="entry name" value="Znf_RING_CS"/>
</dbReference>
<dbReference type="PROSITE" id="PS00518">
    <property type="entry name" value="ZF_RING_1"/>
    <property type="match status" value="1"/>
</dbReference>
<evidence type="ECO:0000256" key="7">
    <source>
        <dbReference type="PROSITE-ProRule" id="PRU00175"/>
    </source>
</evidence>
<dbReference type="GO" id="GO:0046486">
    <property type="term" value="P:glycerolipid metabolic process"/>
    <property type="evidence" value="ECO:0007669"/>
    <property type="project" value="UniProtKB-ARBA"/>
</dbReference>
<dbReference type="InterPro" id="IPR016035">
    <property type="entry name" value="Acyl_Trfase/lysoPLipase"/>
</dbReference>
<feature type="domain" description="RING-type" evidence="9">
    <location>
        <begin position="713"/>
        <end position="757"/>
    </location>
</feature>
<sequence length="1282" mass="145366">MDFLLELDYTCDDCQKNLSVIDVRQCSHCGGKGGSLDPYYCITCEVEDCTTKRFCQVHETCWDSHLPKKAKLAQPHKMVDPISQLLVEAITHSEANQDKQWRMHKRDEGARWFNMKRDHAIGRPELYVYDRFIQLCDPLRSGNRATKRHYPSFVSFVGDTSVGKSTLVRAMLLMGIANSSKFHPSENGSTNPRSDDILVDLVNRMSEKGKDGPVTRSENINHLTDPTTLGVHLYLDQGTTGPDELGDQSTPIPDAQYPILFSDCEGFGAGDAMTNAERMDSDSSETRGRDFGVTRYRSPSRREDLALQLQVKPHCYSRGKEGVDLFYARFLYAISDVVVFITKEDQRIQKELVRVLEWASRAVHKSVNHPSRKTLIIVRHMASIHKPVLYDAERLKTLYLYSEPDKLLWEDSPILKEFVKDYNKKPETIARYDLRINTNDQLYNALFNKITCCYIPNKVNVKGRPQELYTQYRALRSLIESSVRDGLNLRADSVMQYNVPALSHILTRAFEHFAASEKPFDFYLAARRDNPNPQSMQDHIANFLRHAFESGEDVEKINEMVTQVTSIALLIYTYHNFGEGVAPDPAQIFDRDLYDIWNSAVNIYRQEYETCAFRFRDGPCTSRPAKTHQHHTSAKGQFQPGPFQHARVWNQAHKSEWITNLRIVFAASYERVFLGKGQITTQSTLEERLAAERQLSRNSYWEMWKNIKSNKTCLSCLQAVPDHVLGCGHSYCPRCVQELGTPSSTTESAWRMHCWLCWEEKGKHTRQIQLKPRCAGARILTLDGGGIRGIIELSVLRALDNGIGLTNLPIRDMFDLIVGTSTGGIIGLALAMSNSSIPEMEAFFRGVSEKTFSQTTAGIISKIGPLKKLTTYTLMILRLTESVFSSESLKEGLKTFFQKHHPQETSLFAPALHSQSSSTRVAVTSAKDLGTTTCLITSYNHPLGNPTNNFEREEDSAKDMKIWEAGLATSAAPFYLPPFEKQETNTQYVDGAVYANCPAEVAYAEVEKLWPDKGASLDYLVSLGTGDQKAKDTEAPTLVNLGFFVSIRAMFQRQMESKSHWSKFELQTAPAHIRSRLHRLDPPLKGEHVDLYDYEKLQELHDVATEWTRTTAAGQIQELADTLIANLFFFEPDDPEASHSPVAPPRHLSDPSHTVLAGSIRCRLSHGSPQLEKLLGEMVEDFYYAQISSENTAEVGRVQNWTKVEHPPGQVRLLDVMVSESQHSGHDIKKFRLPFTFVVKKHHSMFQVLAIKLKRSEKNIAISGFPSTIDDLQRRSKMKWLQ</sequence>
<dbReference type="Pfam" id="PF01734">
    <property type="entry name" value="Patatin"/>
    <property type="match status" value="1"/>
</dbReference>
<keyword evidence="2 7" id="KW-0863">Zinc-finger</keyword>
<dbReference type="InterPro" id="IPR001841">
    <property type="entry name" value="Znf_RING"/>
</dbReference>
<feature type="active site" description="Proton acceptor" evidence="8">
    <location>
        <position position="990"/>
    </location>
</feature>
<evidence type="ECO:0000256" key="5">
    <source>
        <dbReference type="ARBA" id="ARBA00022963"/>
    </source>
</evidence>
<dbReference type="GO" id="GO:0008270">
    <property type="term" value="F:zinc ion binding"/>
    <property type="evidence" value="ECO:0007669"/>
    <property type="project" value="UniProtKB-KW"/>
</dbReference>
<keyword evidence="1" id="KW-0479">Metal-binding</keyword>
<dbReference type="PANTHER" id="PTHR24185">
    <property type="entry name" value="CALCIUM-INDEPENDENT PHOSPHOLIPASE A2-GAMMA"/>
    <property type="match status" value="1"/>
</dbReference>
<accession>A0A2J6PMY3</accession>
<evidence type="ECO:0000256" key="8">
    <source>
        <dbReference type="PROSITE-ProRule" id="PRU01161"/>
    </source>
</evidence>
<dbReference type="GO" id="GO:0016020">
    <property type="term" value="C:membrane"/>
    <property type="evidence" value="ECO:0007669"/>
    <property type="project" value="TreeGrafter"/>
</dbReference>
<dbReference type="Proteomes" id="UP000235672">
    <property type="component" value="Unassembled WGS sequence"/>
</dbReference>
<proteinExistence type="predicted"/>
<organism evidence="11 12">
    <name type="scientific">Hyaloscypha hepaticicola</name>
    <dbReference type="NCBI Taxonomy" id="2082293"/>
    <lineage>
        <taxon>Eukaryota</taxon>
        <taxon>Fungi</taxon>
        <taxon>Dikarya</taxon>
        <taxon>Ascomycota</taxon>
        <taxon>Pezizomycotina</taxon>
        <taxon>Leotiomycetes</taxon>
        <taxon>Helotiales</taxon>
        <taxon>Hyaloscyphaceae</taxon>
        <taxon>Hyaloscypha</taxon>
    </lineage>
</organism>
<feature type="domain" description="PNPLA" evidence="10">
    <location>
        <begin position="780"/>
        <end position="1003"/>
    </location>
</feature>
<protein>
    <recommendedName>
        <fullName evidence="13">PNPLA domain-containing protein</fullName>
    </recommendedName>
</protein>
<evidence type="ECO:0000259" key="10">
    <source>
        <dbReference type="PROSITE" id="PS51635"/>
    </source>
</evidence>
<keyword evidence="6 8" id="KW-0443">Lipid metabolism</keyword>
<dbReference type="OrthoDB" id="194358at2759"/>
<feature type="short sequence motif" description="GXGXXG" evidence="8">
    <location>
        <begin position="784"/>
        <end position="789"/>
    </location>
</feature>
<dbReference type="EMBL" id="KZ613513">
    <property type="protein sequence ID" value="PMD15385.1"/>
    <property type="molecule type" value="Genomic_DNA"/>
</dbReference>
<dbReference type="GO" id="GO:0019369">
    <property type="term" value="P:arachidonate metabolic process"/>
    <property type="evidence" value="ECO:0007669"/>
    <property type="project" value="TreeGrafter"/>
</dbReference>
<keyword evidence="3 8" id="KW-0378">Hydrolase</keyword>
<dbReference type="PROSITE" id="PS50089">
    <property type="entry name" value="ZF_RING_2"/>
    <property type="match status" value="1"/>
</dbReference>
<dbReference type="Gene3D" id="3.40.1090.10">
    <property type="entry name" value="Cytosolic phospholipase A2 catalytic domain"/>
    <property type="match status" value="1"/>
</dbReference>
<dbReference type="PANTHER" id="PTHR24185:SF1">
    <property type="entry name" value="CALCIUM-INDEPENDENT PHOSPHOLIPASE A2-GAMMA"/>
    <property type="match status" value="1"/>
</dbReference>
<keyword evidence="5 8" id="KW-0442">Lipid degradation</keyword>
<name>A0A2J6PMY3_9HELO</name>
<evidence type="ECO:0000256" key="1">
    <source>
        <dbReference type="ARBA" id="ARBA00022723"/>
    </source>
</evidence>
<dbReference type="CDD" id="cd07199">
    <property type="entry name" value="Pat17_PNPLA8_PNPLA9_like"/>
    <property type="match status" value="1"/>
</dbReference>
<evidence type="ECO:0000256" key="3">
    <source>
        <dbReference type="ARBA" id="ARBA00022801"/>
    </source>
</evidence>
<evidence type="ECO:0000256" key="6">
    <source>
        <dbReference type="ARBA" id="ARBA00023098"/>
    </source>
</evidence>
<keyword evidence="12" id="KW-1185">Reference proteome</keyword>
<feature type="active site" description="Nucleophile" evidence="8">
    <location>
        <position position="821"/>
    </location>
</feature>
<dbReference type="PROSITE" id="PS51635">
    <property type="entry name" value="PNPLA"/>
    <property type="match status" value="1"/>
</dbReference>
<evidence type="ECO:0008006" key="13">
    <source>
        <dbReference type="Google" id="ProtNLM"/>
    </source>
</evidence>
<feature type="short sequence motif" description="GXSXG" evidence="8">
    <location>
        <begin position="819"/>
        <end position="823"/>
    </location>
</feature>
<keyword evidence="4" id="KW-0862">Zinc</keyword>
<dbReference type="STRING" id="1745343.A0A2J6PMY3"/>
<reference evidence="11 12" key="1">
    <citation type="submission" date="2016-05" db="EMBL/GenBank/DDBJ databases">
        <title>A degradative enzymes factory behind the ericoid mycorrhizal symbiosis.</title>
        <authorList>
            <consortium name="DOE Joint Genome Institute"/>
            <person name="Martino E."/>
            <person name="Morin E."/>
            <person name="Grelet G."/>
            <person name="Kuo A."/>
            <person name="Kohler A."/>
            <person name="Daghino S."/>
            <person name="Barry K."/>
            <person name="Choi C."/>
            <person name="Cichocki N."/>
            <person name="Clum A."/>
            <person name="Copeland A."/>
            <person name="Hainaut M."/>
            <person name="Haridas S."/>
            <person name="Labutti K."/>
            <person name="Lindquist E."/>
            <person name="Lipzen A."/>
            <person name="Khouja H.-R."/>
            <person name="Murat C."/>
            <person name="Ohm R."/>
            <person name="Olson A."/>
            <person name="Spatafora J."/>
            <person name="Veneault-Fourrey C."/>
            <person name="Henrissat B."/>
            <person name="Grigoriev I."/>
            <person name="Martin F."/>
            <person name="Perotto S."/>
        </authorList>
    </citation>
    <scope>NUCLEOTIDE SEQUENCE [LARGE SCALE GENOMIC DNA]</scope>
    <source>
        <strain evidence="11 12">UAMH 7357</strain>
    </source>
</reference>
<dbReference type="GO" id="GO:0047499">
    <property type="term" value="F:calcium-independent phospholipase A2 activity"/>
    <property type="evidence" value="ECO:0007669"/>
    <property type="project" value="TreeGrafter"/>
</dbReference>
<gene>
    <name evidence="11" type="ORF">NA56DRAFT_634529</name>
</gene>
<dbReference type="SUPFAM" id="SSF52151">
    <property type="entry name" value="FabD/lysophospholipase-like"/>
    <property type="match status" value="1"/>
</dbReference>
<dbReference type="InterPro" id="IPR002641">
    <property type="entry name" value="PNPLA_dom"/>
</dbReference>
<dbReference type="GO" id="GO:0016042">
    <property type="term" value="P:lipid catabolic process"/>
    <property type="evidence" value="ECO:0007669"/>
    <property type="project" value="UniProtKB-UniRule"/>
</dbReference>
<evidence type="ECO:0000313" key="11">
    <source>
        <dbReference type="EMBL" id="PMD15385.1"/>
    </source>
</evidence>
<feature type="short sequence motif" description="DGA/G" evidence="8">
    <location>
        <begin position="990"/>
        <end position="992"/>
    </location>
</feature>
<evidence type="ECO:0000313" key="12">
    <source>
        <dbReference type="Proteomes" id="UP000235672"/>
    </source>
</evidence>
<evidence type="ECO:0000259" key="9">
    <source>
        <dbReference type="PROSITE" id="PS50089"/>
    </source>
</evidence>
<evidence type="ECO:0000256" key="4">
    <source>
        <dbReference type="ARBA" id="ARBA00022833"/>
    </source>
</evidence>